<evidence type="ECO:0000313" key="14">
    <source>
        <dbReference type="Ensembl" id="ENSELUP00000034008.3"/>
    </source>
</evidence>
<dbReference type="GO" id="GO:0046983">
    <property type="term" value="F:protein dimerization activity"/>
    <property type="evidence" value="ECO:0007669"/>
    <property type="project" value="InterPro"/>
</dbReference>
<proteinExistence type="inferred from homology"/>
<dbReference type="InterPro" id="IPR003316">
    <property type="entry name" value="E2F_WHTH_DNA-bd_dom"/>
</dbReference>
<keyword evidence="3" id="KW-0479">Metal-binding</keyword>
<dbReference type="InterPro" id="IPR036388">
    <property type="entry name" value="WH-like_DNA-bd_sf"/>
</dbReference>
<dbReference type="Pfam" id="PF02319">
    <property type="entry name" value="WHD_E2F_TDP"/>
    <property type="match status" value="1"/>
</dbReference>
<evidence type="ECO:0000256" key="6">
    <source>
        <dbReference type="ARBA" id="ARBA00023015"/>
    </source>
</evidence>
<keyword evidence="5" id="KW-0862">Zinc</keyword>
<dbReference type="Proteomes" id="UP000265140">
    <property type="component" value="Chromosome 14"/>
</dbReference>
<name>A0A3P9A0B4_ESOLU</name>
<accession>A0A3P9A0B4</accession>
<dbReference type="InterPro" id="IPR032198">
    <property type="entry name" value="E2F_CC-MB"/>
</dbReference>
<keyword evidence="9 11" id="KW-0539">Nucleus</keyword>
<feature type="domain" description="THAP-type" evidence="13">
    <location>
        <begin position="1"/>
        <end position="82"/>
    </location>
</feature>
<dbReference type="OrthoDB" id="1743261at2759"/>
<dbReference type="InterPro" id="IPR015633">
    <property type="entry name" value="E2F"/>
</dbReference>
<evidence type="ECO:0000256" key="2">
    <source>
        <dbReference type="ARBA" id="ARBA00010940"/>
    </source>
</evidence>
<dbReference type="Gene3D" id="1.10.10.10">
    <property type="entry name" value="Winged helix-like DNA-binding domain superfamily/Winged helix DNA-binding domain"/>
    <property type="match status" value="1"/>
</dbReference>
<reference evidence="14" key="3">
    <citation type="submission" date="2025-05" db="UniProtKB">
        <authorList>
            <consortium name="Ensembl"/>
        </authorList>
    </citation>
    <scope>IDENTIFICATION</scope>
</reference>
<dbReference type="AlphaFoldDB" id="A0A3P9A0B4"/>
<evidence type="ECO:0000313" key="15">
    <source>
        <dbReference type="Proteomes" id="UP000265140"/>
    </source>
</evidence>
<comment type="similarity">
    <text evidence="2 11">Belongs to the E2F/DP family.</text>
</comment>
<evidence type="ECO:0000256" key="7">
    <source>
        <dbReference type="ARBA" id="ARBA00023125"/>
    </source>
</evidence>
<dbReference type="InterPro" id="IPR036390">
    <property type="entry name" value="WH_DNA-bd_sf"/>
</dbReference>
<dbReference type="Ensembl" id="ENSELUT00000057912.2">
    <property type="protein sequence ID" value="ENSELUP00000054111.2"/>
    <property type="gene ID" value="ENSELUG00000012437.3"/>
</dbReference>
<evidence type="ECO:0000256" key="8">
    <source>
        <dbReference type="ARBA" id="ARBA00023163"/>
    </source>
</evidence>
<dbReference type="InterPro" id="IPR006612">
    <property type="entry name" value="THAP_Znf"/>
</dbReference>
<evidence type="ECO:0000256" key="11">
    <source>
        <dbReference type="RuleBase" id="RU003796"/>
    </source>
</evidence>
<evidence type="ECO:0000256" key="5">
    <source>
        <dbReference type="ARBA" id="ARBA00022833"/>
    </source>
</evidence>
<dbReference type="OMA" id="SANRIKW"/>
<keyword evidence="7 10" id="KW-0238">DNA-binding</keyword>
<dbReference type="InterPro" id="IPR037241">
    <property type="entry name" value="E2F-DP_heterodim"/>
</dbReference>
<dbReference type="STRING" id="8010.ENSELUP00000034008"/>
<comment type="subcellular location">
    <subcellularLocation>
        <location evidence="1 11">Nucleus</location>
    </subcellularLocation>
</comment>
<dbReference type="SUPFAM" id="SSF46785">
    <property type="entry name" value="Winged helix' DNA-binding domain"/>
    <property type="match status" value="1"/>
</dbReference>
<keyword evidence="6 11" id="KW-0805">Transcription regulation</keyword>
<dbReference type="SMART" id="SM00980">
    <property type="entry name" value="THAP"/>
    <property type="match status" value="1"/>
</dbReference>
<keyword evidence="15" id="KW-1185">Reference proteome</keyword>
<dbReference type="Gene3D" id="6.10.250.540">
    <property type="match status" value="1"/>
</dbReference>
<dbReference type="RefSeq" id="XP_012992735.2">
    <property type="nucleotide sequence ID" value="XM_013137281.4"/>
</dbReference>
<dbReference type="KEGG" id="els:105005695"/>
<dbReference type="Pfam" id="PF05485">
    <property type="entry name" value="THAP"/>
    <property type="match status" value="1"/>
</dbReference>
<dbReference type="SUPFAM" id="SSF144074">
    <property type="entry name" value="E2F-DP heterodimerization region"/>
    <property type="match status" value="1"/>
</dbReference>
<dbReference type="FunFam" id="1.10.10.10:FF:000458">
    <property type="entry name" value="E2F-like (Mammalian transcription factor)"/>
    <property type="match status" value="1"/>
</dbReference>
<dbReference type="GO" id="GO:0000978">
    <property type="term" value="F:RNA polymerase II cis-regulatory region sequence-specific DNA binding"/>
    <property type="evidence" value="ECO:0007669"/>
    <property type="project" value="InterPro"/>
</dbReference>
<dbReference type="CTD" id="1876"/>
<dbReference type="GO" id="GO:0000981">
    <property type="term" value="F:DNA-binding transcription factor activity, RNA polymerase II-specific"/>
    <property type="evidence" value="ECO:0007669"/>
    <property type="project" value="TreeGrafter"/>
</dbReference>
<feature type="region of interest" description="Disordered" evidence="12">
    <location>
        <begin position="111"/>
        <end position="174"/>
    </location>
</feature>
<evidence type="ECO:0000256" key="3">
    <source>
        <dbReference type="ARBA" id="ARBA00022723"/>
    </source>
</evidence>
<dbReference type="GO" id="GO:0090575">
    <property type="term" value="C:RNA polymerase II transcription regulator complex"/>
    <property type="evidence" value="ECO:0007669"/>
    <property type="project" value="TreeGrafter"/>
</dbReference>
<keyword evidence="8 11" id="KW-0804">Transcription</keyword>
<evidence type="ECO:0000256" key="10">
    <source>
        <dbReference type="PROSITE-ProRule" id="PRU00309"/>
    </source>
</evidence>
<evidence type="ECO:0000256" key="9">
    <source>
        <dbReference type="ARBA" id="ARBA00023242"/>
    </source>
</evidence>
<dbReference type="PANTHER" id="PTHR12081">
    <property type="entry name" value="TRANSCRIPTION FACTOR E2F"/>
    <property type="match status" value="1"/>
</dbReference>
<dbReference type="CDD" id="cd14660">
    <property type="entry name" value="E2F_DD"/>
    <property type="match status" value="1"/>
</dbReference>
<feature type="compositionally biased region" description="Polar residues" evidence="12">
    <location>
        <begin position="158"/>
        <end position="168"/>
    </location>
</feature>
<dbReference type="GeneTree" id="ENSGT00940000155734"/>
<keyword evidence="4 10" id="KW-0863">Zinc-finger</keyword>
<dbReference type="Pfam" id="PF16421">
    <property type="entry name" value="E2F_CC-MB"/>
    <property type="match status" value="1"/>
</dbReference>
<dbReference type="Bgee" id="ENSELUG00000012437">
    <property type="expression patterns" value="Expressed in ovary and 15 other cell types or tissues"/>
</dbReference>
<reference evidence="14" key="2">
    <citation type="submission" date="2020-02" db="EMBL/GenBank/DDBJ databases">
        <title>Esox lucius (northern pike) genome, fEsoLuc1, primary haplotype.</title>
        <authorList>
            <person name="Myers G."/>
            <person name="Karagic N."/>
            <person name="Meyer A."/>
            <person name="Pippel M."/>
            <person name="Reichard M."/>
            <person name="Winkler S."/>
            <person name="Tracey A."/>
            <person name="Sims Y."/>
            <person name="Howe K."/>
            <person name="Rhie A."/>
            <person name="Formenti G."/>
            <person name="Durbin R."/>
            <person name="Fedrigo O."/>
            <person name="Jarvis E.D."/>
        </authorList>
    </citation>
    <scope>NUCLEOTIDE SEQUENCE [LARGE SCALE GENOMIC DNA]</scope>
</reference>
<dbReference type="PROSITE" id="PS50950">
    <property type="entry name" value="ZF_THAP"/>
    <property type="match status" value="1"/>
</dbReference>
<dbReference type="SUPFAM" id="SSF57716">
    <property type="entry name" value="Glucocorticoid receptor-like (DNA-binding domain)"/>
    <property type="match status" value="1"/>
</dbReference>
<sequence>MVKCVVQGCPNRTDNNKGAFLNLPTKRFFNFPSDQARVKVWLAALRETKEDSTENHIICEDHFLTDHITPRGISEDAIPIMPPYLDGPLSMISPWGEDSSDEEEFVDNVEYEDDDEDDDSATHNDNGEEEYNETPGQTKPTATIFHDHVEGTRKKTRASTSTERSPSVRNPGAPHVRRDLSLALLTKKFLRLMRVAPYGVMDLNTAAQNLNTRKRRVYDITNCLEGVKLIQKQSASKVKWIAPCPVSSFVGPKQRLQRELQNLKTVEESLDELIKTCAQQLFHMTDSLDNMELAYVTHSDLSGIRVFQEQRVIAIKALEETKLEVPTPKEDSIQIHLKGGRGPIKVLTCEMDGAPLDTGGGGKTTGFLPLEESRIHTKLLQLTGPSSSQNAVQSG</sequence>
<organism evidence="14 15">
    <name type="scientific">Esox lucius</name>
    <name type="common">Northern pike</name>
    <dbReference type="NCBI Taxonomy" id="8010"/>
    <lineage>
        <taxon>Eukaryota</taxon>
        <taxon>Metazoa</taxon>
        <taxon>Chordata</taxon>
        <taxon>Craniata</taxon>
        <taxon>Vertebrata</taxon>
        <taxon>Euteleostomi</taxon>
        <taxon>Actinopterygii</taxon>
        <taxon>Neopterygii</taxon>
        <taxon>Teleostei</taxon>
        <taxon>Protacanthopterygii</taxon>
        <taxon>Esociformes</taxon>
        <taxon>Esocidae</taxon>
        <taxon>Esox</taxon>
    </lineage>
</organism>
<protein>
    <recommendedName>
        <fullName evidence="13">THAP-type domain-containing protein</fullName>
    </recommendedName>
</protein>
<dbReference type="GO" id="GO:0008270">
    <property type="term" value="F:zinc ion binding"/>
    <property type="evidence" value="ECO:0007669"/>
    <property type="project" value="UniProtKB-KW"/>
</dbReference>
<dbReference type="SMART" id="SM01372">
    <property type="entry name" value="E2F_TDP"/>
    <property type="match status" value="1"/>
</dbReference>
<evidence type="ECO:0000259" key="13">
    <source>
        <dbReference type="PROSITE" id="PS50950"/>
    </source>
</evidence>
<accession>A0A6Q2XLT1</accession>
<evidence type="ECO:0000256" key="12">
    <source>
        <dbReference type="SAM" id="MobiDB-lite"/>
    </source>
</evidence>
<evidence type="ECO:0000256" key="1">
    <source>
        <dbReference type="ARBA" id="ARBA00004123"/>
    </source>
</evidence>
<evidence type="ECO:0000256" key="4">
    <source>
        <dbReference type="ARBA" id="ARBA00022771"/>
    </source>
</evidence>
<dbReference type="GeneID" id="105005695"/>
<reference evidence="15" key="1">
    <citation type="journal article" date="2014" name="PLoS ONE">
        <title>The genome and linkage map of the northern pike (Esox lucius): conserved synteny revealed between the salmonid sister group and the Neoteleostei.</title>
        <authorList>
            <person name="Rondeau E.B."/>
            <person name="Minkley D.R."/>
            <person name="Leong J.S."/>
            <person name="Messmer A.M."/>
            <person name="Jantzen J.R."/>
            <person name="von Schalburg K.R."/>
            <person name="Lemon C."/>
            <person name="Bird N.H."/>
            <person name="Koop B.F."/>
        </authorList>
    </citation>
    <scope>NUCLEOTIDE SEQUENCE</scope>
</reference>
<dbReference type="Ensembl" id="ENSELUT00000020384.3">
    <property type="protein sequence ID" value="ENSELUP00000034008.3"/>
    <property type="gene ID" value="ENSELUG00000012437.3"/>
</dbReference>
<dbReference type="PANTHER" id="PTHR12081:SF19">
    <property type="entry name" value="TRANSCRIPTION FACTOR E2F6"/>
    <property type="match status" value="1"/>
</dbReference>